<dbReference type="GO" id="GO:0005634">
    <property type="term" value="C:nucleus"/>
    <property type="evidence" value="ECO:0007669"/>
    <property type="project" value="UniProtKB-ARBA"/>
</dbReference>
<dbReference type="InterPro" id="IPR050329">
    <property type="entry name" value="GLI_C2H2-zinc-finger"/>
</dbReference>
<proteinExistence type="predicted"/>
<dbReference type="InterPro" id="IPR036236">
    <property type="entry name" value="Znf_C2H2_sf"/>
</dbReference>
<keyword evidence="9" id="KW-1185">Reference proteome</keyword>
<evidence type="ECO:0000313" key="8">
    <source>
        <dbReference type="EMBL" id="OKP09632.1"/>
    </source>
</evidence>
<protein>
    <submittedName>
        <fullName evidence="8">Hydrogen peroxide stress regulator 1</fullName>
    </submittedName>
</protein>
<evidence type="ECO:0000256" key="2">
    <source>
        <dbReference type="ARBA" id="ARBA00022737"/>
    </source>
</evidence>
<feature type="domain" description="C2H2-type" evidence="7">
    <location>
        <begin position="40"/>
        <end position="67"/>
    </location>
</feature>
<dbReference type="FunFam" id="3.30.160.60:FF:002343">
    <property type="entry name" value="Zinc finger protein 33A"/>
    <property type="match status" value="1"/>
</dbReference>
<dbReference type="SUPFAM" id="SSF57667">
    <property type="entry name" value="beta-beta-alpha zinc fingers"/>
    <property type="match status" value="1"/>
</dbReference>
<dbReference type="PROSITE" id="PS50157">
    <property type="entry name" value="ZINC_FINGER_C2H2_2"/>
    <property type="match status" value="2"/>
</dbReference>
<feature type="region of interest" description="Disordered" evidence="6">
    <location>
        <begin position="132"/>
        <end position="153"/>
    </location>
</feature>
<name>A0A1Q5UAY6_9EURO</name>
<evidence type="ECO:0000256" key="1">
    <source>
        <dbReference type="ARBA" id="ARBA00022723"/>
    </source>
</evidence>
<dbReference type="STRING" id="1316194.A0A1Q5UAY6"/>
<dbReference type="PANTHER" id="PTHR19818">
    <property type="entry name" value="ZINC FINGER PROTEIN ZIC AND GLI"/>
    <property type="match status" value="1"/>
</dbReference>
<comment type="caution">
    <text evidence="8">The sequence shown here is derived from an EMBL/GenBank/DDBJ whole genome shotgun (WGS) entry which is preliminary data.</text>
</comment>
<dbReference type="PROSITE" id="PS00028">
    <property type="entry name" value="ZINC_FINGER_C2H2_1"/>
    <property type="match status" value="2"/>
</dbReference>
<feature type="domain" description="C2H2-type" evidence="7">
    <location>
        <begin position="68"/>
        <end position="95"/>
    </location>
</feature>
<dbReference type="GO" id="GO:0045944">
    <property type="term" value="P:positive regulation of transcription by RNA polymerase II"/>
    <property type="evidence" value="ECO:0007669"/>
    <property type="project" value="UniProtKB-ARBA"/>
</dbReference>
<dbReference type="EMBL" id="MNBE01000474">
    <property type="protein sequence ID" value="OKP09632.1"/>
    <property type="molecule type" value="Genomic_DNA"/>
</dbReference>
<keyword evidence="4" id="KW-0862">Zinc</keyword>
<evidence type="ECO:0000256" key="4">
    <source>
        <dbReference type="ARBA" id="ARBA00022833"/>
    </source>
</evidence>
<dbReference type="SMART" id="SM00355">
    <property type="entry name" value="ZnF_C2H2"/>
    <property type="match status" value="2"/>
</dbReference>
<gene>
    <name evidence="8" type="ORF">PENSUB_4903</name>
</gene>
<dbReference type="Pfam" id="PF00096">
    <property type="entry name" value="zf-C2H2"/>
    <property type="match status" value="2"/>
</dbReference>
<organism evidence="8 9">
    <name type="scientific">Penicillium subrubescens</name>
    <dbReference type="NCBI Taxonomy" id="1316194"/>
    <lineage>
        <taxon>Eukaryota</taxon>
        <taxon>Fungi</taxon>
        <taxon>Dikarya</taxon>
        <taxon>Ascomycota</taxon>
        <taxon>Pezizomycotina</taxon>
        <taxon>Eurotiomycetes</taxon>
        <taxon>Eurotiomycetidae</taxon>
        <taxon>Eurotiales</taxon>
        <taxon>Aspergillaceae</taxon>
        <taxon>Penicillium</taxon>
    </lineage>
</organism>
<evidence type="ECO:0000256" key="5">
    <source>
        <dbReference type="PROSITE-ProRule" id="PRU00042"/>
    </source>
</evidence>
<sequence length="327" mass="36608">MSRNQSVPQSFLPAPPTVTKTACISQTIMPKTRGRIKRQRICPWCSLSFTKEEHLSRHIRSHTKEKPFGCVTCGKTFSRHDSLLRHSRVHSTEDKANQPLDLGTSSLETYGNSDQIIGGSQSLSVENDIDQVSFPTHQTPPSSLSPSQHAAPHTQARLPGWLETIVQPPQNTGQVSSHAPLYTPLESIFDSSMEEALNFNQYSQVPTWLADEHFDLNALNSSVMASTLGFFSPDYTANENSTDITIQILEESTPERKEDQVRQLWFTYVGTHKSGYVTPEGAQELVELDEHYRQTLSQRLQHRVPTEPLPSTDFLVSIPSYPPPLLG</sequence>
<reference evidence="8 9" key="1">
    <citation type="submission" date="2016-10" db="EMBL/GenBank/DDBJ databases">
        <title>Genome sequence of the ascomycete fungus Penicillium subrubescens.</title>
        <authorList>
            <person name="De Vries R.P."/>
            <person name="Peng M."/>
            <person name="Dilokpimol A."/>
            <person name="Hilden K."/>
            <person name="Makela M.R."/>
            <person name="Grigoriev I."/>
            <person name="Riley R."/>
            <person name="Granchi Z."/>
        </authorList>
    </citation>
    <scope>NUCLEOTIDE SEQUENCE [LARGE SCALE GENOMIC DNA]</scope>
    <source>
        <strain evidence="8 9">CBS 132785</strain>
    </source>
</reference>
<keyword evidence="1" id="KW-0479">Metal-binding</keyword>
<dbReference type="GO" id="GO:0008270">
    <property type="term" value="F:zinc ion binding"/>
    <property type="evidence" value="ECO:0007669"/>
    <property type="project" value="UniProtKB-KW"/>
</dbReference>
<dbReference type="PANTHER" id="PTHR19818:SF139">
    <property type="entry name" value="PAIR-RULE PROTEIN ODD-PAIRED"/>
    <property type="match status" value="1"/>
</dbReference>
<keyword evidence="3 5" id="KW-0863">Zinc-finger</keyword>
<feature type="compositionally biased region" description="Polar residues" evidence="6">
    <location>
        <begin position="133"/>
        <end position="148"/>
    </location>
</feature>
<dbReference type="GO" id="GO:0000981">
    <property type="term" value="F:DNA-binding transcription factor activity, RNA polymerase II-specific"/>
    <property type="evidence" value="ECO:0007669"/>
    <property type="project" value="TreeGrafter"/>
</dbReference>
<dbReference type="AlphaFoldDB" id="A0A1Q5UAY6"/>
<dbReference type="GO" id="GO:0000978">
    <property type="term" value="F:RNA polymerase II cis-regulatory region sequence-specific DNA binding"/>
    <property type="evidence" value="ECO:0007669"/>
    <property type="project" value="TreeGrafter"/>
</dbReference>
<evidence type="ECO:0000313" key="9">
    <source>
        <dbReference type="Proteomes" id="UP000186955"/>
    </source>
</evidence>
<evidence type="ECO:0000256" key="6">
    <source>
        <dbReference type="SAM" id="MobiDB-lite"/>
    </source>
</evidence>
<feature type="region of interest" description="Disordered" evidence="6">
    <location>
        <begin position="89"/>
        <end position="113"/>
    </location>
</feature>
<evidence type="ECO:0000256" key="3">
    <source>
        <dbReference type="ARBA" id="ARBA00022771"/>
    </source>
</evidence>
<feature type="compositionally biased region" description="Polar residues" evidence="6">
    <location>
        <begin position="103"/>
        <end position="113"/>
    </location>
</feature>
<dbReference type="Proteomes" id="UP000186955">
    <property type="component" value="Unassembled WGS sequence"/>
</dbReference>
<dbReference type="InterPro" id="IPR013087">
    <property type="entry name" value="Znf_C2H2_type"/>
</dbReference>
<accession>A0A1Q5UAY6</accession>
<keyword evidence="2" id="KW-0677">Repeat</keyword>
<evidence type="ECO:0000259" key="7">
    <source>
        <dbReference type="PROSITE" id="PS50157"/>
    </source>
</evidence>
<dbReference type="Gene3D" id="3.30.160.60">
    <property type="entry name" value="Classic Zinc Finger"/>
    <property type="match status" value="2"/>
</dbReference>